<dbReference type="Proteomes" id="UP001497516">
    <property type="component" value="Chromosome 3"/>
</dbReference>
<evidence type="ECO:0000313" key="2">
    <source>
        <dbReference type="EMBL" id="CAL1374692.1"/>
    </source>
</evidence>
<name>A0AAV2DN42_9ROSI</name>
<gene>
    <name evidence="2" type="ORF">LTRI10_LOCUS16537</name>
</gene>
<proteinExistence type="predicted"/>
<evidence type="ECO:0000256" key="1">
    <source>
        <dbReference type="SAM" id="MobiDB-lite"/>
    </source>
</evidence>
<organism evidence="2 3">
    <name type="scientific">Linum trigynum</name>
    <dbReference type="NCBI Taxonomy" id="586398"/>
    <lineage>
        <taxon>Eukaryota</taxon>
        <taxon>Viridiplantae</taxon>
        <taxon>Streptophyta</taxon>
        <taxon>Embryophyta</taxon>
        <taxon>Tracheophyta</taxon>
        <taxon>Spermatophyta</taxon>
        <taxon>Magnoliopsida</taxon>
        <taxon>eudicotyledons</taxon>
        <taxon>Gunneridae</taxon>
        <taxon>Pentapetalae</taxon>
        <taxon>rosids</taxon>
        <taxon>fabids</taxon>
        <taxon>Malpighiales</taxon>
        <taxon>Linaceae</taxon>
        <taxon>Linum</taxon>
    </lineage>
</organism>
<dbReference type="AlphaFoldDB" id="A0AAV2DN42"/>
<accession>A0AAV2DN42</accession>
<evidence type="ECO:0000313" key="3">
    <source>
        <dbReference type="Proteomes" id="UP001497516"/>
    </source>
</evidence>
<sequence>MRPSGNVPPHNDTLIEYISPLCDTPLTGMLLPLRLKEKRLPTGPKEKCLPTGSHISQQARRGDAFREA</sequence>
<keyword evidence="3" id="KW-1185">Reference proteome</keyword>
<reference evidence="2 3" key="1">
    <citation type="submission" date="2024-04" db="EMBL/GenBank/DDBJ databases">
        <authorList>
            <person name="Fracassetti M."/>
        </authorList>
    </citation>
    <scope>NUCLEOTIDE SEQUENCE [LARGE SCALE GENOMIC DNA]</scope>
</reference>
<protein>
    <submittedName>
        <fullName evidence="2">Uncharacterized protein</fullName>
    </submittedName>
</protein>
<dbReference type="EMBL" id="OZ034816">
    <property type="protein sequence ID" value="CAL1374692.1"/>
    <property type="molecule type" value="Genomic_DNA"/>
</dbReference>
<feature type="region of interest" description="Disordered" evidence="1">
    <location>
        <begin position="41"/>
        <end position="68"/>
    </location>
</feature>